<dbReference type="PANTHER" id="PTHR34847:SF1">
    <property type="entry name" value="NODULATION PROTEIN U"/>
    <property type="match status" value="1"/>
</dbReference>
<name>A0A1F7S0R1_9BACT</name>
<evidence type="ECO:0000256" key="1">
    <source>
        <dbReference type="ARBA" id="ARBA00006129"/>
    </source>
</evidence>
<dbReference type="SUPFAM" id="SSF53067">
    <property type="entry name" value="Actin-like ATPase domain"/>
    <property type="match status" value="1"/>
</dbReference>
<comment type="caution">
    <text evidence="4">The sequence shown here is derived from an EMBL/GenBank/DDBJ whole genome shotgun (WGS) entry which is preliminary data.</text>
</comment>
<dbReference type="Pfam" id="PF16861">
    <property type="entry name" value="Carbam_trans_C"/>
    <property type="match status" value="1"/>
</dbReference>
<evidence type="ECO:0008006" key="6">
    <source>
        <dbReference type="Google" id="ProtNLM"/>
    </source>
</evidence>
<feature type="domain" description="Carbamoyltransferase C-terminal" evidence="3">
    <location>
        <begin position="399"/>
        <end position="568"/>
    </location>
</feature>
<evidence type="ECO:0000259" key="3">
    <source>
        <dbReference type="Pfam" id="PF16861"/>
    </source>
</evidence>
<protein>
    <recommendedName>
        <fullName evidence="6">Carbamoyltransferase</fullName>
    </recommendedName>
</protein>
<evidence type="ECO:0000259" key="2">
    <source>
        <dbReference type="Pfam" id="PF02543"/>
    </source>
</evidence>
<dbReference type="InterPro" id="IPR038152">
    <property type="entry name" value="Carbam_trans_C_sf"/>
</dbReference>
<sequence length="568" mass="64945">MYILGINAFLHDSAASLIGPEGIIACAEEERFTRVKHTFAYPKNAVDYCLQEAKIDINKVTHVAFFWNPYYELFHKLPPFLKGLPFTLQLFKKQAAINPFSRRIISMIRFKPIMKQSHKIRPDWKPTFHLVNHHMAHAASSFYVSPFNEASILTADGYSEYGSTLLAYGKGNRMVKLKIVKFPNSLGQLYGAITEFLGYKICNCEGKVMALASFGKDRYHDLFDKIVQCDDDGGFEMNFKYIAYQKYGLIRLMSEKFENEVGLPRKKEAEITERDYDLAASMQSCLERNLFKILNQLYAKTRVSNLCLAGGVALNSVANGKILDNTPFKDIYIQPAANDAGTSIGSALYVKHFVLNQPRNIHMTHAYWGPSYSDKEYEAAFEKRGIQYRKEKNIEKTCAKFIAEGKIIGWFQGRMEFGPRALGNRSIFADPRDPKMKDRLNEKVKHREPYRPFAPAIKLESVQDYFETGDPEPFMLRVYRFKNEKAEKVPAVNHVDDTGRVQTVDRKTNARFWKLIDEFETLTGIPIILNTSFNIQGEPIVCTPDDAVNCYLGTDIDILILGNYIAEK</sequence>
<dbReference type="Gene3D" id="3.90.870.20">
    <property type="entry name" value="Carbamoyltransferase, C-terminal domain"/>
    <property type="match status" value="1"/>
</dbReference>
<dbReference type="PANTHER" id="PTHR34847">
    <property type="entry name" value="NODULATION PROTEIN U"/>
    <property type="match status" value="1"/>
</dbReference>
<accession>A0A1F7S0R1</accession>
<dbReference type="InterPro" id="IPR031730">
    <property type="entry name" value="Carbam_trans_C"/>
</dbReference>
<proteinExistence type="inferred from homology"/>
<gene>
    <name evidence="4" type="ORF">A2161_18780</name>
</gene>
<reference evidence="4 5" key="1">
    <citation type="journal article" date="2016" name="Nat. Commun.">
        <title>Thousands of microbial genomes shed light on interconnected biogeochemical processes in an aquifer system.</title>
        <authorList>
            <person name="Anantharaman K."/>
            <person name="Brown C.T."/>
            <person name="Hug L.A."/>
            <person name="Sharon I."/>
            <person name="Castelle C.J."/>
            <person name="Probst A.J."/>
            <person name="Thomas B.C."/>
            <person name="Singh A."/>
            <person name="Wilkins M.J."/>
            <person name="Karaoz U."/>
            <person name="Brodie E.L."/>
            <person name="Williams K.H."/>
            <person name="Hubbard S.S."/>
            <person name="Banfield J.F."/>
        </authorList>
    </citation>
    <scope>NUCLEOTIDE SEQUENCE [LARGE SCALE GENOMIC DNA]</scope>
</reference>
<dbReference type="InterPro" id="IPR003696">
    <property type="entry name" value="Carbtransf_dom"/>
</dbReference>
<dbReference type="EMBL" id="MGDD01000087">
    <property type="protein sequence ID" value="OGL47301.1"/>
    <property type="molecule type" value="Genomic_DNA"/>
</dbReference>
<dbReference type="Proteomes" id="UP000179266">
    <property type="component" value="Unassembled WGS sequence"/>
</dbReference>
<comment type="similarity">
    <text evidence="1">Belongs to the NodU/CmcH family.</text>
</comment>
<dbReference type="InterPro" id="IPR043129">
    <property type="entry name" value="ATPase_NBD"/>
</dbReference>
<dbReference type="CDD" id="cd24098">
    <property type="entry name" value="ASKHA_NBD_TobZ_N"/>
    <property type="match status" value="1"/>
</dbReference>
<feature type="domain" description="Carbamoyltransferase" evidence="2">
    <location>
        <begin position="3"/>
        <end position="348"/>
    </location>
</feature>
<dbReference type="AlphaFoldDB" id="A0A1F7S0R1"/>
<organism evidence="4 5">
    <name type="scientific">Candidatus Schekmanbacteria bacterium RBG_13_48_7</name>
    <dbReference type="NCBI Taxonomy" id="1817878"/>
    <lineage>
        <taxon>Bacteria</taxon>
        <taxon>Candidatus Schekmaniibacteriota</taxon>
    </lineage>
</organism>
<evidence type="ECO:0000313" key="5">
    <source>
        <dbReference type="Proteomes" id="UP000179266"/>
    </source>
</evidence>
<evidence type="ECO:0000313" key="4">
    <source>
        <dbReference type="EMBL" id="OGL47301.1"/>
    </source>
</evidence>
<dbReference type="Pfam" id="PF02543">
    <property type="entry name" value="Carbam_trans_N"/>
    <property type="match status" value="1"/>
</dbReference>
<dbReference type="Gene3D" id="3.30.420.40">
    <property type="match status" value="2"/>
</dbReference>
<dbReference type="InterPro" id="IPR051338">
    <property type="entry name" value="NodU/CmcH_Carbamoyltrnsfr"/>
</dbReference>
<dbReference type="GO" id="GO:0003824">
    <property type="term" value="F:catalytic activity"/>
    <property type="evidence" value="ECO:0007669"/>
    <property type="project" value="InterPro"/>
</dbReference>